<dbReference type="InterPro" id="IPR052171">
    <property type="entry name" value="NHEJ_LigD"/>
</dbReference>
<dbReference type="PANTHER" id="PTHR42705:SF2">
    <property type="entry name" value="BIFUNCTIONAL NON-HOMOLOGOUS END JOINING PROTEIN LIGD"/>
    <property type="match status" value="1"/>
</dbReference>
<protein>
    <submittedName>
        <fullName evidence="2">DNA polymerase domain-containing protein</fullName>
    </submittedName>
</protein>
<dbReference type="EMBL" id="CP035492">
    <property type="protein sequence ID" value="QAY68152.1"/>
    <property type="molecule type" value="Genomic_DNA"/>
</dbReference>
<evidence type="ECO:0000313" key="3">
    <source>
        <dbReference type="Proteomes" id="UP000293568"/>
    </source>
</evidence>
<keyword evidence="3" id="KW-1185">Reference proteome</keyword>
<dbReference type="RefSeq" id="WP_129443651.1">
    <property type="nucleotide sequence ID" value="NZ_CP035492.1"/>
</dbReference>
<feature type="domain" description="DNA ligase D polymerase" evidence="1">
    <location>
        <begin position="36"/>
        <end position="281"/>
    </location>
</feature>
<dbReference type="Proteomes" id="UP000293568">
    <property type="component" value="Chromosome"/>
</dbReference>
<dbReference type="CDD" id="cd04861">
    <property type="entry name" value="LigD_Pol_like"/>
    <property type="match status" value="1"/>
</dbReference>
<dbReference type="PANTHER" id="PTHR42705">
    <property type="entry name" value="BIFUNCTIONAL NON-HOMOLOGOUS END JOINING PROTEIN LIGD"/>
    <property type="match status" value="1"/>
</dbReference>
<name>A0A4P6EYH3_9BACL</name>
<evidence type="ECO:0000259" key="1">
    <source>
        <dbReference type="Pfam" id="PF21686"/>
    </source>
</evidence>
<dbReference type="KEGG" id="pprt:ET464_19005"/>
<gene>
    <name evidence="2" type="ORF">ET464_19005</name>
</gene>
<dbReference type="InterPro" id="IPR014145">
    <property type="entry name" value="LigD_pol_dom"/>
</dbReference>
<organism evidence="2 3">
    <name type="scientific">Paenibacillus protaetiae</name>
    <dbReference type="NCBI Taxonomy" id="2509456"/>
    <lineage>
        <taxon>Bacteria</taxon>
        <taxon>Bacillati</taxon>
        <taxon>Bacillota</taxon>
        <taxon>Bacilli</taxon>
        <taxon>Bacillales</taxon>
        <taxon>Paenibacillaceae</taxon>
        <taxon>Paenibacillus</taxon>
    </lineage>
</organism>
<dbReference type="OrthoDB" id="9802472at2"/>
<proteinExistence type="predicted"/>
<dbReference type="NCBIfam" id="TIGR02778">
    <property type="entry name" value="ligD_pol"/>
    <property type="match status" value="1"/>
</dbReference>
<sequence>MSAAAKRPTATLAVGGVEIALSNPDKLLWPKEGITKLLYVQKLAALSPYLLRHCANRYLTTIRYPDGITGKSFYQKSCPQPRPDYVHTMANEGIDYVHLNSLAALMWLGNRASLEFHISFEQTDNPDYPSEWVLDLDPFRDEEPRIMEAASIVGELLESLHIKSIPKTSGATGVQIIVPLNRQLTFEQLRAAGQFIGEYLSKAHPRLFTVERFVKNRGDLIYVDYLQHYRGKSIAAPYTPRAREGAPVSTPLTWDEVRRGCTPKQFHLLNIEQRLLEKGDLLAGSLPPQNVGTIISFINKRP</sequence>
<dbReference type="AlphaFoldDB" id="A0A4P6EYH3"/>
<reference evidence="2 3" key="1">
    <citation type="submission" date="2019-01" db="EMBL/GenBank/DDBJ databases">
        <title>Genome sequencing of strain FW100M-2.</title>
        <authorList>
            <person name="Heo J."/>
            <person name="Kim S.-J."/>
            <person name="Kim J.-S."/>
            <person name="Hong S.-B."/>
            <person name="Kwon S.-W."/>
        </authorList>
    </citation>
    <scope>NUCLEOTIDE SEQUENCE [LARGE SCALE GENOMIC DNA]</scope>
    <source>
        <strain evidence="2 3">FW100M-2</strain>
    </source>
</reference>
<dbReference type="Gene3D" id="3.90.920.10">
    <property type="entry name" value="DNA primase, PRIM domain"/>
    <property type="match status" value="1"/>
</dbReference>
<accession>A0A4P6EYH3</accession>
<dbReference type="Pfam" id="PF21686">
    <property type="entry name" value="LigD_Prim-Pol"/>
    <property type="match status" value="1"/>
</dbReference>
<evidence type="ECO:0000313" key="2">
    <source>
        <dbReference type="EMBL" id="QAY68152.1"/>
    </source>
</evidence>